<evidence type="ECO:0000313" key="3">
    <source>
        <dbReference type="Proteomes" id="UP000740926"/>
    </source>
</evidence>
<dbReference type="AlphaFoldDB" id="A0A9P6Z8M8"/>
<protein>
    <submittedName>
        <fullName evidence="2">Uncharacterized protein</fullName>
    </submittedName>
</protein>
<comment type="caution">
    <text evidence="2">The sequence shown here is derived from an EMBL/GenBank/DDBJ whole genome shotgun (WGS) entry which is preliminary data.</text>
</comment>
<organism evidence="2 3">
    <name type="scientific">Rhizopus delemar</name>
    <dbReference type="NCBI Taxonomy" id="936053"/>
    <lineage>
        <taxon>Eukaryota</taxon>
        <taxon>Fungi</taxon>
        <taxon>Fungi incertae sedis</taxon>
        <taxon>Mucoromycota</taxon>
        <taxon>Mucoromycotina</taxon>
        <taxon>Mucoromycetes</taxon>
        <taxon>Mucorales</taxon>
        <taxon>Mucorineae</taxon>
        <taxon>Rhizopodaceae</taxon>
        <taxon>Rhizopus</taxon>
    </lineage>
</organism>
<name>A0A9P6Z8M8_9FUNG</name>
<feature type="region of interest" description="Disordered" evidence="1">
    <location>
        <begin position="56"/>
        <end position="89"/>
    </location>
</feature>
<dbReference type="Proteomes" id="UP000740926">
    <property type="component" value="Unassembled WGS sequence"/>
</dbReference>
<accession>A0A9P6Z8M8</accession>
<proteinExistence type="predicted"/>
<evidence type="ECO:0000256" key="1">
    <source>
        <dbReference type="SAM" id="MobiDB-lite"/>
    </source>
</evidence>
<sequence>MSESGLKKHISTPWSVKGAPAIVKVPIQRGVTLSIARFISSFGIIDFSKVEPLKPSGVAKTEEFSQPETKKRKVRTNQPAKTTANEGAI</sequence>
<keyword evidence="3" id="KW-1185">Reference proteome</keyword>
<dbReference type="EMBL" id="JAANIU010000332">
    <property type="protein sequence ID" value="KAG1573069.1"/>
    <property type="molecule type" value="Genomic_DNA"/>
</dbReference>
<evidence type="ECO:0000313" key="2">
    <source>
        <dbReference type="EMBL" id="KAG1573069.1"/>
    </source>
</evidence>
<gene>
    <name evidence="2" type="ORF">G6F50_003183</name>
</gene>
<feature type="compositionally biased region" description="Polar residues" evidence="1">
    <location>
        <begin position="76"/>
        <end position="89"/>
    </location>
</feature>
<reference evidence="2 3" key="1">
    <citation type="journal article" date="2020" name="Microb. Genom.">
        <title>Genetic diversity of clinical and environmental Mucorales isolates obtained from an investigation of mucormycosis cases among solid organ transplant recipients.</title>
        <authorList>
            <person name="Nguyen M.H."/>
            <person name="Kaul D."/>
            <person name="Muto C."/>
            <person name="Cheng S.J."/>
            <person name="Richter R.A."/>
            <person name="Bruno V.M."/>
            <person name="Liu G."/>
            <person name="Beyhan S."/>
            <person name="Sundermann A.J."/>
            <person name="Mounaud S."/>
            <person name="Pasculle A.W."/>
            <person name="Nierman W.C."/>
            <person name="Driscoll E."/>
            <person name="Cumbie R."/>
            <person name="Clancy C.J."/>
            <person name="Dupont C.L."/>
        </authorList>
    </citation>
    <scope>NUCLEOTIDE SEQUENCE [LARGE SCALE GENOMIC DNA]</scope>
    <source>
        <strain evidence="2 3">GL24</strain>
    </source>
</reference>